<evidence type="ECO:0000256" key="1">
    <source>
        <dbReference type="ARBA" id="ARBA00008857"/>
    </source>
</evidence>
<name>A0A068NQV7_FIMGI</name>
<accession>A0A068NQV7</accession>
<dbReference type="STRING" id="661478.OP10G_2458"/>
<evidence type="ECO:0000256" key="4">
    <source>
        <dbReference type="PROSITE-ProRule" id="PRU01248"/>
    </source>
</evidence>
<dbReference type="PROSITE" id="PS51900">
    <property type="entry name" value="CB"/>
    <property type="match status" value="1"/>
</dbReference>
<protein>
    <submittedName>
        <fullName evidence="7">Site-specific recombinase, phage integrase family</fullName>
    </submittedName>
</protein>
<dbReference type="EMBL" id="CP007139">
    <property type="protein sequence ID" value="AIE85826.1"/>
    <property type="molecule type" value="Genomic_DNA"/>
</dbReference>
<keyword evidence="2 4" id="KW-0238">DNA-binding</keyword>
<dbReference type="GO" id="GO:0015074">
    <property type="term" value="P:DNA integration"/>
    <property type="evidence" value="ECO:0007669"/>
    <property type="project" value="InterPro"/>
</dbReference>
<evidence type="ECO:0000256" key="2">
    <source>
        <dbReference type="ARBA" id="ARBA00023125"/>
    </source>
</evidence>
<dbReference type="InterPro" id="IPR050090">
    <property type="entry name" value="Tyrosine_recombinase_XerCD"/>
</dbReference>
<evidence type="ECO:0000256" key="3">
    <source>
        <dbReference type="ARBA" id="ARBA00023172"/>
    </source>
</evidence>
<dbReference type="SUPFAM" id="SSF56349">
    <property type="entry name" value="DNA breaking-rejoining enzymes"/>
    <property type="match status" value="1"/>
</dbReference>
<gene>
    <name evidence="7" type="ORF">OP10G_2458</name>
</gene>
<proteinExistence type="inferred from homology"/>
<feature type="domain" description="Core-binding (CB)" evidence="6">
    <location>
        <begin position="10"/>
        <end position="98"/>
    </location>
</feature>
<dbReference type="InterPro" id="IPR044068">
    <property type="entry name" value="CB"/>
</dbReference>
<dbReference type="PROSITE" id="PS51898">
    <property type="entry name" value="TYR_RECOMBINASE"/>
    <property type="match status" value="1"/>
</dbReference>
<dbReference type="InterPro" id="IPR013762">
    <property type="entry name" value="Integrase-like_cat_sf"/>
</dbReference>
<dbReference type="Gene3D" id="1.10.443.10">
    <property type="entry name" value="Intergrase catalytic core"/>
    <property type="match status" value="1"/>
</dbReference>
<comment type="similarity">
    <text evidence="1">Belongs to the 'phage' integrase family.</text>
</comment>
<dbReference type="Pfam" id="PF00589">
    <property type="entry name" value="Phage_integrase"/>
    <property type="match status" value="1"/>
</dbReference>
<dbReference type="OrthoDB" id="144173at2"/>
<keyword evidence="8" id="KW-1185">Reference proteome</keyword>
<keyword evidence="3" id="KW-0233">DNA recombination</keyword>
<dbReference type="GO" id="GO:0006310">
    <property type="term" value="P:DNA recombination"/>
    <property type="evidence" value="ECO:0007669"/>
    <property type="project" value="UniProtKB-KW"/>
</dbReference>
<dbReference type="AlphaFoldDB" id="A0A068NQV7"/>
<dbReference type="InterPro" id="IPR002104">
    <property type="entry name" value="Integrase_catalytic"/>
</dbReference>
<sequence>MSNRISTPQLLISEALEDFRLYHRAKGSDPKTIRLLTTTVERLIGLIGDVDLTSVTASHLRTAMVTVQETPVRTGGLPKVQTVHTVFVKWRTFFRWCVEEGHLETSPMKRLSPPRLDAQILPALDESELKRIDAALRSPGFVTLRNRTLVFVMLDSAVRLEECAELRVSDLNLETGALRVRKGKGRKERMTWVGSSTLRTLGRYLRAAGVRGDEYLWKSDTGGRLTKWGIRDALNYIGKVTGVHMHPHKLRRTCALQMLRNGADIYSIQRLMGHSDLETLRKYLAQSEADVATAHARFGVVDRMSTTLKA</sequence>
<dbReference type="InterPro" id="IPR011010">
    <property type="entry name" value="DNA_brk_join_enz"/>
</dbReference>
<evidence type="ECO:0000313" key="8">
    <source>
        <dbReference type="Proteomes" id="UP000027982"/>
    </source>
</evidence>
<dbReference type="Gene3D" id="1.10.150.130">
    <property type="match status" value="1"/>
</dbReference>
<dbReference type="PANTHER" id="PTHR30349:SF41">
    <property type="entry name" value="INTEGRASE_RECOMBINASE PROTEIN MJ0367-RELATED"/>
    <property type="match status" value="1"/>
</dbReference>
<organism evidence="7 8">
    <name type="scientific">Fimbriimonas ginsengisoli Gsoil 348</name>
    <dbReference type="NCBI Taxonomy" id="661478"/>
    <lineage>
        <taxon>Bacteria</taxon>
        <taxon>Bacillati</taxon>
        <taxon>Armatimonadota</taxon>
        <taxon>Fimbriimonadia</taxon>
        <taxon>Fimbriimonadales</taxon>
        <taxon>Fimbriimonadaceae</taxon>
        <taxon>Fimbriimonas</taxon>
    </lineage>
</organism>
<dbReference type="CDD" id="cd00397">
    <property type="entry name" value="DNA_BRE_C"/>
    <property type="match status" value="1"/>
</dbReference>
<dbReference type="KEGG" id="fgi:OP10G_2458"/>
<reference evidence="7 8" key="1">
    <citation type="journal article" date="2014" name="PLoS ONE">
        <title>The first complete genome sequence of the class fimbriimonadia in the phylum armatimonadetes.</title>
        <authorList>
            <person name="Hu Z.Y."/>
            <person name="Wang Y.Z."/>
            <person name="Im W.T."/>
            <person name="Wang S.Y."/>
            <person name="Zhao G.P."/>
            <person name="Zheng H.J."/>
            <person name="Quan Z.X."/>
        </authorList>
    </citation>
    <scope>NUCLEOTIDE SEQUENCE [LARGE SCALE GENOMIC DNA]</scope>
    <source>
        <strain evidence="7">Gsoil 348</strain>
    </source>
</reference>
<dbReference type="HOGENOM" id="CLU_027562_9_2_0"/>
<evidence type="ECO:0000259" key="6">
    <source>
        <dbReference type="PROSITE" id="PS51900"/>
    </source>
</evidence>
<evidence type="ECO:0000259" key="5">
    <source>
        <dbReference type="PROSITE" id="PS51898"/>
    </source>
</evidence>
<dbReference type="GO" id="GO:0003677">
    <property type="term" value="F:DNA binding"/>
    <property type="evidence" value="ECO:0007669"/>
    <property type="project" value="UniProtKB-UniRule"/>
</dbReference>
<dbReference type="RefSeq" id="WP_025225613.1">
    <property type="nucleotide sequence ID" value="NZ_CP007139.1"/>
</dbReference>
<evidence type="ECO:0000313" key="7">
    <source>
        <dbReference type="EMBL" id="AIE85826.1"/>
    </source>
</evidence>
<dbReference type="Proteomes" id="UP000027982">
    <property type="component" value="Chromosome"/>
</dbReference>
<dbReference type="InterPro" id="IPR010998">
    <property type="entry name" value="Integrase_recombinase_N"/>
</dbReference>
<feature type="domain" description="Tyr recombinase" evidence="5">
    <location>
        <begin position="119"/>
        <end position="296"/>
    </location>
</feature>
<dbReference type="PANTHER" id="PTHR30349">
    <property type="entry name" value="PHAGE INTEGRASE-RELATED"/>
    <property type="match status" value="1"/>
</dbReference>
<dbReference type="eggNOG" id="COG4974">
    <property type="taxonomic scope" value="Bacteria"/>
</dbReference>